<dbReference type="EMBL" id="BAAAKW010000034">
    <property type="protein sequence ID" value="GAA1221637.1"/>
    <property type="molecule type" value="Genomic_DNA"/>
</dbReference>
<dbReference type="Pfam" id="PF07883">
    <property type="entry name" value="Cupin_2"/>
    <property type="match status" value="1"/>
</dbReference>
<dbReference type="PANTHER" id="PTHR37694:SF1">
    <property type="entry name" value="SLR8022 PROTEIN"/>
    <property type="match status" value="1"/>
</dbReference>
<dbReference type="InterPro" id="IPR013096">
    <property type="entry name" value="Cupin_2"/>
</dbReference>
<dbReference type="Proteomes" id="UP001500943">
    <property type="component" value="Unassembled WGS sequence"/>
</dbReference>
<name>A0ABN1VST0_9MICO</name>
<dbReference type="InterPro" id="IPR011051">
    <property type="entry name" value="RmlC_Cupin_sf"/>
</dbReference>
<dbReference type="RefSeq" id="WP_343925736.1">
    <property type="nucleotide sequence ID" value="NZ_BAAAKW010000034.1"/>
</dbReference>
<evidence type="ECO:0000313" key="3">
    <source>
        <dbReference type="Proteomes" id="UP001500943"/>
    </source>
</evidence>
<accession>A0ABN1VST0</accession>
<gene>
    <name evidence="2" type="ORF">GCM10009655_21500</name>
</gene>
<keyword evidence="3" id="KW-1185">Reference proteome</keyword>
<dbReference type="Gene3D" id="2.60.120.10">
    <property type="entry name" value="Jelly Rolls"/>
    <property type="match status" value="1"/>
</dbReference>
<evidence type="ECO:0000259" key="1">
    <source>
        <dbReference type="Pfam" id="PF07883"/>
    </source>
</evidence>
<reference evidence="2 3" key="1">
    <citation type="journal article" date="2019" name="Int. J. Syst. Evol. Microbiol.">
        <title>The Global Catalogue of Microorganisms (GCM) 10K type strain sequencing project: providing services to taxonomists for standard genome sequencing and annotation.</title>
        <authorList>
            <consortium name="The Broad Institute Genomics Platform"/>
            <consortium name="The Broad Institute Genome Sequencing Center for Infectious Disease"/>
            <person name="Wu L."/>
            <person name="Ma J."/>
        </authorList>
    </citation>
    <scope>NUCLEOTIDE SEQUENCE [LARGE SCALE GENOMIC DNA]</scope>
    <source>
        <strain evidence="2 3">JCM 12762</strain>
    </source>
</reference>
<dbReference type="InterPro" id="IPR014710">
    <property type="entry name" value="RmlC-like_jellyroll"/>
</dbReference>
<dbReference type="SUPFAM" id="SSF51182">
    <property type="entry name" value="RmlC-like cupins"/>
    <property type="match status" value="1"/>
</dbReference>
<protein>
    <submittedName>
        <fullName evidence="2">Cupin domain-containing protein</fullName>
    </submittedName>
</protein>
<dbReference type="PANTHER" id="PTHR37694">
    <property type="entry name" value="SLR8022 PROTEIN"/>
    <property type="match status" value="1"/>
</dbReference>
<proteinExistence type="predicted"/>
<comment type="caution">
    <text evidence="2">The sequence shown here is derived from an EMBL/GenBank/DDBJ whole genome shotgun (WGS) entry which is preliminary data.</text>
</comment>
<sequence>MTKISIKALALQQLHAAAEAGGGRAAHTVYGGHEKSLRQTVIGMIKGSSLGEHGNHDDATVYVLQGRIQLRIGDDVWKARAGSLLIVPHERHSFEALEDSAVLMSVAKRPYPPGQILAD</sequence>
<dbReference type="CDD" id="cd02230">
    <property type="entry name" value="cupin_HP0902-like"/>
    <property type="match status" value="1"/>
</dbReference>
<feature type="domain" description="Cupin type-2" evidence="1">
    <location>
        <begin position="45"/>
        <end position="102"/>
    </location>
</feature>
<evidence type="ECO:0000313" key="2">
    <source>
        <dbReference type="EMBL" id="GAA1221637.1"/>
    </source>
</evidence>
<organism evidence="2 3">
    <name type="scientific">Rhodoglobus aureus</name>
    <dbReference type="NCBI Taxonomy" id="191497"/>
    <lineage>
        <taxon>Bacteria</taxon>
        <taxon>Bacillati</taxon>
        <taxon>Actinomycetota</taxon>
        <taxon>Actinomycetes</taxon>
        <taxon>Micrococcales</taxon>
        <taxon>Microbacteriaceae</taxon>
        <taxon>Rhodoglobus</taxon>
    </lineage>
</organism>